<feature type="region of interest" description="Disordered" evidence="1">
    <location>
        <begin position="146"/>
        <end position="173"/>
    </location>
</feature>
<dbReference type="EMBL" id="JOKZ01000030">
    <property type="protein sequence ID" value="KKP06222.1"/>
    <property type="molecule type" value="Genomic_DNA"/>
</dbReference>
<evidence type="ECO:0000256" key="1">
    <source>
        <dbReference type="SAM" id="MobiDB-lite"/>
    </source>
</evidence>
<evidence type="ECO:0000313" key="2">
    <source>
        <dbReference type="EMBL" id="KKP06222.1"/>
    </source>
</evidence>
<reference evidence="3" key="1">
    <citation type="journal article" date="2015" name="Genome Announc.">
        <title>Draft whole-genome sequence of the biocontrol agent Trichoderma harzianum T6776.</title>
        <authorList>
            <person name="Baroncelli R."/>
            <person name="Piaggeschi G."/>
            <person name="Fiorini L."/>
            <person name="Bertolini E."/>
            <person name="Zapparata A."/>
            <person name="Pe M.E."/>
            <person name="Sarrocco S."/>
            <person name="Vannacci G."/>
        </authorList>
    </citation>
    <scope>NUCLEOTIDE SEQUENCE [LARGE SCALE GENOMIC DNA]</scope>
    <source>
        <strain evidence="3">T6776</strain>
    </source>
</reference>
<organism evidence="2 3">
    <name type="scientific">Trichoderma harzianum</name>
    <name type="common">Hypocrea lixii</name>
    <dbReference type="NCBI Taxonomy" id="5544"/>
    <lineage>
        <taxon>Eukaryota</taxon>
        <taxon>Fungi</taxon>
        <taxon>Dikarya</taxon>
        <taxon>Ascomycota</taxon>
        <taxon>Pezizomycotina</taxon>
        <taxon>Sordariomycetes</taxon>
        <taxon>Hypocreomycetidae</taxon>
        <taxon>Hypocreales</taxon>
        <taxon>Hypocreaceae</taxon>
        <taxon>Trichoderma</taxon>
    </lineage>
</organism>
<sequence>MGVVLGTHGYGRHIVNVPCPSLWSSILRAPGSESASPFDRMVQCVERCDRTANDRHLDRVHTNLSIDPSIQGQSGSLRLLILLEALTALLTSARRKRLEPTVASHPLGPEIAAASLSPAAGPPAFAPQIARGRLEKVPWTRNPLASLHRTRQRPGQNHYPHRGDQGKRDPKPNLARLLSRDDVRISYMSV</sequence>
<dbReference type="AlphaFoldDB" id="A0A0G0A1N6"/>
<name>A0A0G0A1N6_TRIHA</name>
<evidence type="ECO:0000313" key="3">
    <source>
        <dbReference type="Proteomes" id="UP000034112"/>
    </source>
</evidence>
<proteinExistence type="predicted"/>
<feature type="compositionally biased region" description="Basic and acidic residues" evidence="1">
    <location>
        <begin position="161"/>
        <end position="171"/>
    </location>
</feature>
<comment type="caution">
    <text evidence="2">The sequence shown here is derived from an EMBL/GenBank/DDBJ whole genome shotgun (WGS) entry which is preliminary data.</text>
</comment>
<dbReference type="Proteomes" id="UP000034112">
    <property type="component" value="Unassembled WGS sequence"/>
</dbReference>
<accession>A0A0G0A1N6</accession>
<gene>
    <name evidence="2" type="ORF">THAR02_01653</name>
</gene>
<protein>
    <submittedName>
        <fullName evidence="2">Uncharacterized protein</fullName>
    </submittedName>
</protein>